<dbReference type="Proteomes" id="UP000830768">
    <property type="component" value="Chromosome 8"/>
</dbReference>
<reference evidence="1" key="1">
    <citation type="submission" date="2021-11" db="EMBL/GenBank/DDBJ databases">
        <title>Fusarium solani-melongenae Genome sequencing and assembly.</title>
        <authorList>
            <person name="Xie S."/>
            <person name="Huang L."/>
            <person name="Zhang X."/>
        </authorList>
    </citation>
    <scope>NUCLEOTIDE SEQUENCE</scope>
    <source>
        <strain evidence="1">CRI 24-3</strain>
    </source>
</reference>
<evidence type="ECO:0000313" key="1">
    <source>
        <dbReference type="EMBL" id="UPK98134.1"/>
    </source>
</evidence>
<accession>A0ACD3ZA76</accession>
<sequence>MGGGLRHTLQHVSVILPAGTLLGAAIALSLPRQNDLSAVTVILLSVSGAVSVLLYRNTFQQVRLGHVAPVVALVFIASRSPPPLKFLSLVDETISYIQYLALCVIIVTYAVARGRPNAISRTQQIEDIASEEMNSLTPGVRSQPGTSESSVSDPPETKADLDFLLFGIMEGQKLQPPGSSGSEVSTPTLSPDSRVDAVRILEIIGWVETVIEARSGQEDEAIARPQV</sequence>
<gene>
    <name evidence="1" type="ORF">LCI18_009069</name>
</gene>
<dbReference type="EMBL" id="CP090036">
    <property type="protein sequence ID" value="UPK98134.1"/>
    <property type="molecule type" value="Genomic_DNA"/>
</dbReference>
<proteinExistence type="predicted"/>
<name>A0ACD3ZA76_FUSSC</name>
<keyword evidence="2" id="KW-1185">Reference proteome</keyword>
<organism evidence="1 2">
    <name type="scientific">Fusarium solani subsp. cucurbitae</name>
    <name type="common">Neocosmosporum cucurbitae</name>
    <dbReference type="NCBI Taxonomy" id="2747967"/>
    <lineage>
        <taxon>Eukaryota</taxon>
        <taxon>Fungi</taxon>
        <taxon>Dikarya</taxon>
        <taxon>Ascomycota</taxon>
        <taxon>Pezizomycotina</taxon>
        <taxon>Sordariomycetes</taxon>
        <taxon>Hypocreomycetidae</taxon>
        <taxon>Hypocreales</taxon>
        <taxon>Nectriaceae</taxon>
        <taxon>Fusarium</taxon>
        <taxon>Fusarium solani species complex</taxon>
    </lineage>
</organism>
<evidence type="ECO:0000313" key="2">
    <source>
        <dbReference type="Proteomes" id="UP000830768"/>
    </source>
</evidence>
<protein>
    <submittedName>
        <fullName evidence="1">Uncharacterized protein</fullName>
    </submittedName>
</protein>